<evidence type="ECO:0000313" key="2">
    <source>
        <dbReference type="EMBL" id="KAF0446276.1"/>
    </source>
</evidence>
<protein>
    <submittedName>
        <fullName evidence="2">ATPase family member</fullName>
    </submittedName>
</protein>
<dbReference type="Proteomes" id="UP000439903">
    <property type="component" value="Unassembled WGS sequence"/>
</dbReference>
<keyword evidence="1" id="KW-0472">Membrane</keyword>
<proteinExistence type="predicted"/>
<dbReference type="AlphaFoldDB" id="A0A8H3XDF5"/>
<keyword evidence="1" id="KW-1133">Transmembrane helix</keyword>
<name>A0A8H3XDF5_GIGMA</name>
<comment type="caution">
    <text evidence="2">The sequence shown here is derived from an EMBL/GenBank/DDBJ whole genome shotgun (WGS) entry which is preliminary data.</text>
</comment>
<keyword evidence="3" id="KW-1185">Reference proteome</keyword>
<gene>
    <name evidence="2" type="ORF">F8M41_002959</name>
</gene>
<keyword evidence="1" id="KW-0812">Transmembrane</keyword>
<dbReference type="OrthoDB" id="2333074at2759"/>
<dbReference type="InterPro" id="IPR027417">
    <property type="entry name" value="P-loop_NTPase"/>
</dbReference>
<organism evidence="2 3">
    <name type="scientific">Gigaspora margarita</name>
    <dbReference type="NCBI Taxonomy" id="4874"/>
    <lineage>
        <taxon>Eukaryota</taxon>
        <taxon>Fungi</taxon>
        <taxon>Fungi incertae sedis</taxon>
        <taxon>Mucoromycota</taxon>
        <taxon>Glomeromycotina</taxon>
        <taxon>Glomeromycetes</taxon>
        <taxon>Diversisporales</taxon>
        <taxon>Gigasporaceae</taxon>
        <taxon>Gigaspora</taxon>
    </lineage>
</organism>
<dbReference type="SUPFAM" id="SSF52540">
    <property type="entry name" value="P-loop containing nucleoside triphosphate hydrolases"/>
    <property type="match status" value="1"/>
</dbReference>
<evidence type="ECO:0000313" key="3">
    <source>
        <dbReference type="Proteomes" id="UP000439903"/>
    </source>
</evidence>
<sequence length="342" mass="38785">MVSSKIARIVCKNIFPSHFVNHRVLLLQSPNFTLRNARPDLLQSLPYANSSSSHHTSEESISYKFTKDTAKRLPTAILAKIIVAGLVGLLSLDLSFAWYWSRNNEHLILKTLEKGTKPEAAVANEELVKRPLVVEHLKRIFNPNKNVSNYYMICGEHGAGKTTLTKIASKEVGKGVIYFDVPENPTIEKFGMALGQVLNFTFEEHISFTAQLINKILGIIPGRKTKAGEMGKELKSVADDFIAGQSFEVIKQSILTKVKKKFDSANLLRNQSNHEAGKRLIKVLLDSKEIDTDLFREYFKDEKYNEVLEANVFAYHPSRDCITFQSRSIEYYIRENANIFIK</sequence>
<dbReference type="EMBL" id="WTPW01001253">
    <property type="protein sequence ID" value="KAF0446276.1"/>
    <property type="molecule type" value="Genomic_DNA"/>
</dbReference>
<evidence type="ECO:0000256" key="1">
    <source>
        <dbReference type="SAM" id="Phobius"/>
    </source>
</evidence>
<reference evidence="2 3" key="1">
    <citation type="journal article" date="2019" name="Environ. Microbiol.">
        <title>At the nexus of three kingdoms: the genome of the mycorrhizal fungus Gigaspora margarita provides insights into plant, endobacterial and fungal interactions.</title>
        <authorList>
            <person name="Venice F."/>
            <person name="Ghignone S."/>
            <person name="Salvioli di Fossalunga A."/>
            <person name="Amselem J."/>
            <person name="Novero M."/>
            <person name="Xianan X."/>
            <person name="Sedzielewska Toro K."/>
            <person name="Morin E."/>
            <person name="Lipzen A."/>
            <person name="Grigoriev I.V."/>
            <person name="Henrissat B."/>
            <person name="Martin F.M."/>
            <person name="Bonfante P."/>
        </authorList>
    </citation>
    <scope>NUCLEOTIDE SEQUENCE [LARGE SCALE GENOMIC DNA]</scope>
    <source>
        <strain evidence="2 3">BEG34</strain>
    </source>
</reference>
<dbReference type="Gene3D" id="3.40.50.300">
    <property type="entry name" value="P-loop containing nucleotide triphosphate hydrolases"/>
    <property type="match status" value="1"/>
</dbReference>
<feature type="transmembrane region" description="Helical" evidence="1">
    <location>
        <begin position="77"/>
        <end position="100"/>
    </location>
</feature>
<accession>A0A8H3XDF5</accession>